<evidence type="ECO:0000256" key="2">
    <source>
        <dbReference type="ARBA" id="ARBA00022692"/>
    </source>
</evidence>
<dbReference type="GO" id="GO:1905515">
    <property type="term" value="P:non-motile cilium assembly"/>
    <property type="evidence" value="ECO:0007669"/>
    <property type="project" value="TreeGrafter"/>
</dbReference>
<dbReference type="InterPro" id="IPR019184">
    <property type="entry name" value="Uncharacterised_TM-17"/>
</dbReference>
<organism evidence="6 7">
    <name type="scientific">Diacronema lutheri</name>
    <name type="common">Unicellular marine alga</name>
    <name type="synonym">Monochrysis lutheri</name>
    <dbReference type="NCBI Taxonomy" id="2081491"/>
    <lineage>
        <taxon>Eukaryota</taxon>
        <taxon>Haptista</taxon>
        <taxon>Haptophyta</taxon>
        <taxon>Pavlovophyceae</taxon>
        <taxon>Pavlovales</taxon>
        <taxon>Pavlovaceae</taxon>
        <taxon>Diacronema</taxon>
    </lineage>
</organism>
<evidence type="ECO:0000313" key="6">
    <source>
        <dbReference type="EMBL" id="KAG8466879.1"/>
    </source>
</evidence>
<dbReference type="Pfam" id="PF09799">
    <property type="entry name" value="Transmemb_17"/>
    <property type="match status" value="1"/>
</dbReference>
<evidence type="ECO:0000256" key="5">
    <source>
        <dbReference type="SAM" id="Phobius"/>
    </source>
</evidence>
<feature type="transmembrane region" description="Helical" evidence="5">
    <location>
        <begin position="147"/>
        <end position="171"/>
    </location>
</feature>
<gene>
    <name evidence="6" type="ORF">KFE25_008258</name>
</gene>
<proteinExistence type="predicted"/>
<evidence type="ECO:0000256" key="3">
    <source>
        <dbReference type="ARBA" id="ARBA00022989"/>
    </source>
</evidence>
<keyword evidence="7" id="KW-1185">Reference proteome</keyword>
<evidence type="ECO:0000313" key="7">
    <source>
        <dbReference type="Proteomes" id="UP000751190"/>
    </source>
</evidence>
<feature type="transmembrane region" description="Helical" evidence="5">
    <location>
        <begin position="90"/>
        <end position="110"/>
    </location>
</feature>
<name>A0A8J5XUQ2_DIALT</name>
<keyword evidence="2 5" id="KW-0812">Transmembrane</keyword>
<sequence>MATRRRRRVNDGERSALGNAIARVGDAWAELSGDRRQTDEYFVSNAGLIANVPLQMLIYFNSIYSVAWGALWISLYVYKYSYWKADLVSAFLNPILFAIWALIEPLRLWFGNSGNLSEKVGNLAAFFLLTLFPQLFAHLLFLGAPSFLLPFEAISGALMLVLLAAEAYVSYHATRTLIHKSTAQFQLAVESDEPVLDAQAGM</sequence>
<feature type="transmembrane region" description="Helical" evidence="5">
    <location>
        <begin position="122"/>
        <end position="141"/>
    </location>
</feature>
<dbReference type="PANTHER" id="PTHR13531:SF6">
    <property type="entry name" value="TMEM (HUMAN TRANSMEMBRANE PROTEIN) HOMOLOG"/>
    <property type="match status" value="1"/>
</dbReference>
<accession>A0A8J5XUQ2</accession>
<evidence type="ECO:0000256" key="1">
    <source>
        <dbReference type="ARBA" id="ARBA00004141"/>
    </source>
</evidence>
<keyword evidence="3 5" id="KW-1133">Transmembrane helix</keyword>
<dbReference type="EMBL" id="JAGTXO010000007">
    <property type="protein sequence ID" value="KAG8466879.1"/>
    <property type="molecule type" value="Genomic_DNA"/>
</dbReference>
<comment type="subcellular location">
    <subcellularLocation>
        <location evidence="1">Membrane</location>
        <topology evidence="1">Multi-pass membrane protein</topology>
    </subcellularLocation>
</comment>
<dbReference type="GO" id="GO:0035869">
    <property type="term" value="C:ciliary transition zone"/>
    <property type="evidence" value="ECO:0007669"/>
    <property type="project" value="TreeGrafter"/>
</dbReference>
<evidence type="ECO:0000256" key="4">
    <source>
        <dbReference type="ARBA" id="ARBA00023136"/>
    </source>
</evidence>
<dbReference type="AlphaFoldDB" id="A0A8J5XUQ2"/>
<dbReference type="GO" id="GO:0016020">
    <property type="term" value="C:membrane"/>
    <property type="evidence" value="ECO:0007669"/>
    <property type="project" value="UniProtKB-SubCell"/>
</dbReference>
<dbReference type="PANTHER" id="PTHR13531">
    <property type="entry name" value="GEO07735P1-RELATED-RELATED"/>
    <property type="match status" value="1"/>
</dbReference>
<dbReference type="OrthoDB" id="311720at2759"/>
<comment type="caution">
    <text evidence="6">The sequence shown here is derived from an EMBL/GenBank/DDBJ whole genome shotgun (WGS) entry which is preliminary data.</text>
</comment>
<dbReference type="Proteomes" id="UP000751190">
    <property type="component" value="Unassembled WGS sequence"/>
</dbReference>
<feature type="transmembrane region" description="Helical" evidence="5">
    <location>
        <begin position="57"/>
        <end position="78"/>
    </location>
</feature>
<reference evidence="6" key="1">
    <citation type="submission" date="2021-05" db="EMBL/GenBank/DDBJ databases">
        <title>The genome of the haptophyte Pavlova lutheri (Diacronema luteri, Pavlovales) - a model for lipid biosynthesis in eukaryotic algae.</title>
        <authorList>
            <person name="Hulatt C.J."/>
            <person name="Posewitz M.C."/>
        </authorList>
    </citation>
    <scope>NUCLEOTIDE SEQUENCE</scope>
    <source>
        <strain evidence="6">NIVA-4/92</strain>
    </source>
</reference>
<keyword evidence="4 5" id="KW-0472">Membrane</keyword>
<protein>
    <submittedName>
        <fullName evidence="6">Uncharacterized protein</fullName>
    </submittedName>
</protein>